<accession>A0A6C0AZ36</accession>
<organism evidence="1">
    <name type="scientific">viral metagenome</name>
    <dbReference type="NCBI Taxonomy" id="1070528"/>
    <lineage>
        <taxon>unclassified sequences</taxon>
        <taxon>metagenomes</taxon>
        <taxon>organismal metagenomes</taxon>
    </lineage>
</organism>
<dbReference type="Pfam" id="PF09612">
    <property type="entry name" value="HtrL_YibB"/>
    <property type="match status" value="1"/>
</dbReference>
<dbReference type="AlphaFoldDB" id="A0A6C0AZ36"/>
<name>A0A6C0AZ36_9ZZZZ</name>
<reference evidence="1" key="1">
    <citation type="journal article" date="2020" name="Nature">
        <title>Giant virus diversity and host interactions through global metagenomics.</title>
        <authorList>
            <person name="Schulz F."/>
            <person name="Roux S."/>
            <person name="Paez-Espino D."/>
            <person name="Jungbluth S."/>
            <person name="Walsh D.A."/>
            <person name="Denef V.J."/>
            <person name="McMahon K.D."/>
            <person name="Konstantinidis K.T."/>
            <person name="Eloe-Fadrosh E.A."/>
            <person name="Kyrpides N.C."/>
            <person name="Woyke T."/>
        </authorList>
    </citation>
    <scope>NUCLEOTIDE SEQUENCE</scope>
    <source>
        <strain evidence="1">GVMAG-M-3300009182-78</strain>
    </source>
</reference>
<evidence type="ECO:0008006" key="2">
    <source>
        <dbReference type="Google" id="ProtNLM"/>
    </source>
</evidence>
<dbReference type="InterPro" id="IPR011735">
    <property type="entry name" value="WlaTC/HtrL_glycosyltransf"/>
</dbReference>
<sequence length="242" mass="28953">MTTIVTAFLFTNNQNKGLHRNIDSYMEHGKKLLLSDKNMVIFMEEDIYNQYYKDIQFDENKRFYFIKRENLYLYDYYEQLENFNIITDNPGKDTIDFIFVQCHKTEWVKEAIEKNPFNSEQFVWVDFCIYHVIRNDEIFYSCINEITEKKHENCIRIATGIANAGIDIYRQIKWSFLGGIFGGDKDTLLFFAEKMKEKCISIITTHKTIMWEINIWYLLHEDNPTLFSGYIAGHNASMMQLY</sequence>
<protein>
    <recommendedName>
        <fullName evidence="2">Glycosyltransferase</fullName>
    </recommendedName>
</protein>
<evidence type="ECO:0000313" key="1">
    <source>
        <dbReference type="EMBL" id="QHS85257.1"/>
    </source>
</evidence>
<dbReference type="EMBL" id="MN739042">
    <property type="protein sequence ID" value="QHS85257.1"/>
    <property type="molecule type" value="Genomic_DNA"/>
</dbReference>
<proteinExistence type="predicted"/>